<protein>
    <submittedName>
        <fullName evidence="1">Uncharacterized protein</fullName>
    </submittedName>
</protein>
<organism evidence="1 2">
    <name type="scientific">Aquimarina litoralis</name>
    <dbReference type="NCBI Taxonomy" id="584605"/>
    <lineage>
        <taxon>Bacteria</taxon>
        <taxon>Pseudomonadati</taxon>
        <taxon>Bacteroidota</taxon>
        <taxon>Flavobacteriia</taxon>
        <taxon>Flavobacteriales</taxon>
        <taxon>Flavobacteriaceae</taxon>
        <taxon>Aquimarina</taxon>
    </lineage>
</organism>
<keyword evidence="2" id="KW-1185">Reference proteome</keyword>
<comment type="caution">
    <text evidence="1">The sequence shown here is derived from an EMBL/GenBank/DDBJ whole genome shotgun (WGS) entry which is preliminary data.</text>
</comment>
<sequence>MKQNQKKDKKGMKLALIDFGIDKLTNLALEKNTFIVNNKEKNINKVSE</sequence>
<proteinExistence type="predicted"/>
<accession>A0ABP3U6M4</accession>
<name>A0ABP3U6M4_9FLAO</name>
<evidence type="ECO:0000313" key="2">
    <source>
        <dbReference type="Proteomes" id="UP001501758"/>
    </source>
</evidence>
<dbReference type="EMBL" id="BAAAGE010000003">
    <property type="protein sequence ID" value="GAA0725501.1"/>
    <property type="molecule type" value="Genomic_DNA"/>
</dbReference>
<reference evidence="2" key="1">
    <citation type="journal article" date="2019" name="Int. J. Syst. Evol. Microbiol.">
        <title>The Global Catalogue of Microorganisms (GCM) 10K type strain sequencing project: providing services to taxonomists for standard genome sequencing and annotation.</title>
        <authorList>
            <consortium name="The Broad Institute Genomics Platform"/>
            <consortium name="The Broad Institute Genome Sequencing Center for Infectious Disease"/>
            <person name="Wu L."/>
            <person name="Ma J."/>
        </authorList>
    </citation>
    <scope>NUCLEOTIDE SEQUENCE [LARGE SCALE GENOMIC DNA]</scope>
    <source>
        <strain evidence="2">JCM 15974</strain>
    </source>
</reference>
<dbReference type="Proteomes" id="UP001501758">
    <property type="component" value="Unassembled WGS sequence"/>
</dbReference>
<gene>
    <name evidence="1" type="ORF">GCM10009430_31270</name>
</gene>
<evidence type="ECO:0000313" key="1">
    <source>
        <dbReference type="EMBL" id="GAA0725501.1"/>
    </source>
</evidence>